<dbReference type="Proteomes" id="UP001162131">
    <property type="component" value="Unassembled WGS sequence"/>
</dbReference>
<dbReference type="InterPro" id="IPR000086">
    <property type="entry name" value="NUDIX_hydrolase_dom"/>
</dbReference>
<dbReference type="PROSITE" id="PS00893">
    <property type="entry name" value="NUDIX_BOX"/>
    <property type="match status" value="1"/>
</dbReference>
<gene>
    <name evidence="3" type="ORF">BSTOLATCC_MIC5185</name>
</gene>
<dbReference type="Pfam" id="PF00293">
    <property type="entry name" value="NUDIX"/>
    <property type="match status" value="1"/>
</dbReference>
<dbReference type="AlphaFoldDB" id="A0AAU9IBV8"/>
<organism evidence="3 4">
    <name type="scientific">Blepharisma stoltei</name>
    <dbReference type="NCBI Taxonomy" id="1481888"/>
    <lineage>
        <taxon>Eukaryota</taxon>
        <taxon>Sar</taxon>
        <taxon>Alveolata</taxon>
        <taxon>Ciliophora</taxon>
        <taxon>Postciliodesmatophora</taxon>
        <taxon>Heterotrichea</taxon>
        <taxon>Heterotrichida</taxon>
        <taxon>Blepharismidae</taxon>
        <taxon>Blepharisma</taxon>
    </lineage>
</organism>
<dbReference type="Gene3D" id="3.90.79.10">
    <property type="entry name" value="Nucleoside Triphosphate Pyrophosphohydrolase"/>
    <property type="match status" value="1"/>
</dbReference>
<evidence type="ECO:0000259" key="2">
    <source>
        <dbReference type="PROSITE" id="PS51462"/>
    </source>
</evidence>
<evidence type="ECO:0000313" key="3">
    <source>
        <dbReference type="EMBL" id="CAG9311926.1"/>
    </source>
</evidence>
<dbReference type="InterPro" id="IPR020084">
    <property type="entry name" value="NUDIX_hydrolase_CS"/>
</dbReference>
<protein>
    <recommendedName>
        <fullName evidence="2">Nudix hydrolase domain-containing protein</fullName>
    </recommendedName>
</protein>
<keyword evidence="4" id="KW-1185">Reference proteome</keyword>
<dbReference type="CDD" id="cd18873">
    <property type="entry name" value="NUDIX_NadM_like"/>
    <property type="match status" value="1"/>
</dbReference>
<name>A0AAU9IBV8_9CILI</name>
<dbReference type="EMBL" id="CAJZBQ010000005">
    <property type="protein sequence ID" value="CAG9311926.1"/>
    <property type="molecule type" value="Genomic_DNA"/>
</dbReference>
<dbReference type="GO" id="GO:0016787">
    <property type="term" value="F:hydrolase activity"/>
    <property type="evidence" value="ECO:0007669"/>
    <property type="project" value="UniProtKB-KW"/>
</dbReference>
<feature type="domain" description="Nudix hydrolase" evidence="2">
    <location>
        <begin position="21"/>
        <end position="153"/>
    </location>
</feature>
<dbReference type="SUPFAM" id="SSF55811">
    <property type="entry name" value="Nudix"/>
    <property type="match status" value="1"/>
</dbReference>
<evidence type="ECO:0000313" key="4">
    <source>
        <dbReference type="Proteomes" id="UP001162131"/>
    </source>
</evidence>
<dbReference type="PANTHER" id="PTHR43736">
    <property type="entry name" value="ADP-RIBOSE PYROPHOSPHATASE"/>
    <property type="match status" value="1"/>
</dbReference>
<accession>A0AAU9IBV8</accession>
<keyword evidence="1" id="KW-0378">Hydrolase</keyword>
<reference evidence="3" key="1">
    <citation type="submission" date="2021-09" db="EMBL/GenBank/DDBJ databases">
        <authorList>
            <consortium name="AG Swart"/>
            <person name="Singh M."/>
            <person name="Singh A."/>
            <person name="Seah K."/>
            <person name="Emmerich C."/>
        </authorList>
    </citation>
    <scope>NUCLEOTIDE SEQUENCE</scope>
    <source>
        <strain evidence="3">ATCC30299</strain>
    </source>
</reference>
<dbReference type="PROSITE" id="PS51462">
    <property type="entry name" value="NUDIX"/>
    <property type="match status" value="1"/>
</dbReference>
<dbReference type="InterPro" id="IPR015797">
    <property type="entry name" value="NUDIX_hydrolase-like_dom_sf"/>
</dbReference>
<dbReference type="PANTHER" id="PTHR43736:SF5">
    <property type="entry name" value="NUDIX HYDROLASE DOMAIN-CONTAINING PROTEIN"/>
    <property type="match status" value="1"/>
</dbReference>
<evidence type="ECO:0000256" key="1">
    <source>
        <dbReference type="ARBA" id="ARBA00022801"/>
    </source>
</evidence>
<sequence length="164" mass="18399">MSVQLDQFGRKFPARAHGNLTPSVAADAVVFRKRQDGQYDVLLIIRGGNPYKDHYAFPGGFVDYNEDPLQGCLRELQEECGLIGKNPSLITVAGDPRRDPRGHVVSIVYRIDVDEDAVPIANDDAKHAQFYPLAEVLTWLDRLAFDHADILRQAIRSLENDARI</sequence>
<proteinExistence type="predicted"/>
<comment type="caution">
    <text evidence="3">The sequence shown here is derived from an EMBL/GenBank/DDBJ whole genome shotgun (WGS) entry which is preliminary data.</text>
</comment>